<gene>
    <name evidence="3" type="ORF">KUV50_08395</name>
</gene>
<dbReference type="AlphaFoldDB" id="A0A953HTI5"/>
<dbReference type="Proteomes" id="UP000753961">
    <property type="component" value="Unassembled WGS sequence"/>
</dbReference>
<dbReference type="InterPro" id="IPR036890">
    <property type="entry name" value="HATPase_C_sf"/>
</dbReference>
<evidence type="ECO:0000256" key="1">
    <source>
        <dbReference type="ARBA" id="ARBA00022527"/>
    </source>
</evidence>
<protein>
    <submittedName>
        <fullName evidence="3">ATP-binding protein</fullName>
    </submittedName>
</protein>
<dbReference type="GO" id="GO:0004674">
    <property type="term" value="F:protein serine/threonine kinase activity"/>
    <property type="evidence" value="ECO:0007669"/>
    <property type="project" value="UniProtKB-KW"/>
</dbReference>
<dbReference type="Pfam" id="PF13581">
    <property type="entry name" value="HATPase_c_2"/>
    <property type="match status" value="1"/>
</dbReference>
<keyword evidence="1" id="KW-0723">Serine/threonine-protein kinase</keyword>
<dbReference type="PANTHER" id="PTHR35526">
    <property type="entry name" value="ANTI-SIGMA-F FACTOR RSBW-RELATED"/>
    <property type="match status" value="1"/>
</dbReference>
<dbReference type="InterPro" id="IPR003594">
    <property type="entry name" value="HATPase_dom"/>
</dbReference>
<sequence>MSQLVFASELENIKLIDDFITRLKKHYQIDPPKFVDIRLSIMEAVNNAIIHGNQLDASKMVIISEKVVDDYLVVQIEDQGRGFDPSAVQDPTSKLDLSLPGGRGIHLMRHLTDKVDFIKNGQSVVLRFKL</sequence>
<dbReference type="GO" id="GO:0005524">
    <property type="term" value="F:ATP binding"/>
    <property type="evidence" value="ECO:0007669"/>
    <property type="project" value="UniProtKB-KW"/>
</dbReference>
<accession>A0A953HTI5</accession>
<evidence type="ECO:0000313" key="3">
    <source>
        <dbReference type="EMBL" id="MBY5958145.1"/>
    </source>
</evidence>
<name>A0A953HTI5_9BACT</name>
<dbReference type="EMBL" id="JAHVHU010000007">
    <property type="protein sequence ID" value="MBY5958145.1"/>
    <property type="molecule type" value="Genomic_DNA"/>
</dbReference>
<evidence type="ECO:0000313" key="4">
    <source>
        <dbReference type="Proteomes" id="UP000753961"/>
    </source>
</evidence>
<keyword evidence="1" id="KW-0418">Kinase</keyword>
<proteinExistence type="predicted"/>
<dbReference type="CDD" id="cd16936">
    <property type="entry name" value="HATPase_RsbW-like"/>
    <property type="match status" value="1"/>
</dbReference>
<dbReference type="Gene3D" id="3.30.565.10">
    <property type="entry name" value="Histidine kinase-like ATPase, C-terminal domain"/>
    <property type="match status" value="1"/>
</dbReference>
<organism evidence="3 4">
    <name type="scientific">Membranihabitans marinus</name>
    <dbReference type="NCBI Taxonomy" id="1227546"/>
    <lineage>
        <taxon>Bacteria</taxon>
        <taxon>Pseudomonadati</taxon>
        <taxon>Bacteroidota</taxon>
        <taxon>Saprospiria</taxon>
        <taxon>Saprospirales</taxon>
        <taxon>Saprospiraceae</taxon>
        <taxon>Membranihabitans</taxon>
    </lineage>
</organism>
<dbReference type="InterPro" id="IPR050267">
    <property type="entry name" value="Anti-sigma-factor_SerPK"/>
</dbReference>
<dbReference type="RefSeq" id="WP_222579677.1">
    <property type="nucleotide sequence ID" value="NZ_JAHVHU010000007.1"/>
</dbReference>
<comment type="caution">
    <text evidence="3">The sequence shown here is derived from an EMBL/GenBank/DDBJ whole genome shotgun (WGS) entry which is preliminary data.</text>
</comment>
<reference evidence="3" key="1">
    <citation type="submission" date="2021-06" db="EMBL/GenBank/DDBJ databases">
        <title>44 bacteria genomes isolated from Dapeng, Shenzhen.</title>
        <authorList>
            <person name="Zheng W."/>
            <person name="Yu S."/>
            <person name="Huang Y."/>
        </authorList>
    </citation>
    <scope>NUCLEOTIDE SEQUENCE</scope>
    <source>
        <strain evidence="3">DP5N28-2</strain>
    </source>
</reference>
<evidence type="ECO:0000259" key="2">
    <source>
        <dbReference type="Pfam" id="PF13581"/>
    </source>
</evidence>
<dbReference type="PANTHER" id="PTHR35526:SF3">
    <property type="entry name" value="ANTI-SIGMA-F FACTOR RSBW"/>
    <property type="match status" value="1"/>
</dbReference>
<dbReference type="SUPFAM" id="SSF55874">
    <property type="entry name" value="ATPase domain of HSP90 chaperone/DNA topoisomerase II/histidine kinase"/>
    <property type="match status" value="1"/>
</dbReference>
<keyword evidence="3" id="KW-0547">Nucleotide-binding</keyword>
<keyword evidence="3" id="KW-0067">ATP-binding</keyword>
<keyword evidence="4" id="KW-1185">Reference proteome</keyword>
<feature type="domain" description="Histidine kinase/HSP90-like ATPase" evidence="2">
    <location>
        <begin position="6"/>
        <end position="127"/>
    </location>
</feature>
<keyword evidence="1" id="KW-0808">Transferase</keyword>